<dbReference type="AlphaFoldDB" id="A0A8F5VP05"/>
<organism evidence="1 2">
    <name type="scientific">Methanospirillum hungatei</name>
    <dbReference type="NCBI Taxonomy" id="2203"/>
    <lineage>
        <taxon>Archaea</taxon>
        <taxon>Methanobacteriati</taxon>
        <taxon>Methanobacteriota</taxon>
        <taxon>Stenosarchaea group</taxon>
        <taxon>Methanomicrobia</taxon>
        <taxon>Methanomicrobiales</taxon>
        <taxon>Methanospirillaceae</taxon>
        <taxon>Methanospirillum</taxon>
    </lineage>
</organism>
<name>A0A8F5VP05_METHU</name>
<gene>
    <name evidence="1" type="ORF">KSK55_04930</name>
</gene>
<proteinExistence type="predicted"/>
<reference evidence="1 2" key="1">
    <citation type="submission" date="2021-06" db="EMBL/GenBank/DDBJ databases">
        <title>Complete genome sequence of the secondary alcohol utilizing methanogen Methanospirillum hungatei strain GP1.</title>
        <authorList>
            <person name="Day L.A."/>
            <person name="Costa K.C."/>
        </authorList>
    </citation>
    <scope>NUCLEOTIDE SEQUENCE [LARGE SCALE GENOMIC DNA]</scope>
    <source>
        <strain evidence="1 2">GP1</strain>
    </source>
</reference>
<protein>
    <submittedName>
        <fullName evidence="1">Uncharacterized protein</fullName>
    </submittedName>
</protein>
<dbReference type="Proteomes" id="UP000694228">
    <property type="component" value="Chromosome"/>
</dbReference>
<sequence>MKIQAEVEHLSEIGESFSKLSADIERLIVFGQDGTIKEEISLGGGDVLFSAVRSSGYVKVTDLGQWISIVISGESSNLHISSIKYQPIDNFWINQSYYWKNGIISIEKPKRTTFLYYFSDEDAYYYEKNFLQNCYQVNNITKNGTNISDFSIIVTNITPHTDKESFGGNGLGTIILDMDFHKGKKYYPNIEGFSIVINPSNLYSDSICSSLYAKTTEILDCSNILITPSTHGFNIQKKSSDSHPVNVTIETQTMNIGIE</sequence>
<evidence type="ECO:0000313" key="1">
    <source>
        <dbReference type="EMBL" id="QXO95741.1"/>
    </source>
</evidence>
<evidence type="ECO:0000313" key="2">
    <source>
        <dbReference type="Proteomes" id="UP000694228"/>
    </source>
</evidence>
<dbReference type="EMBL" id="CP077107">
    <property type="protein sequence ID" value="QXO95741.1"/>
    <property type="molecule type" value="Genomic_DNA"/>
</dbReference>
<dbReference type="OrthoDB" id="106988at2157"/>
<accession>A0A8F5VP05</accession>